<comment type="caution">
    <text evidence="2">The sequence shown here is derived from an EMBL/GenBank/DDBJ whole genome shotgun (WGS) entry which is preliminary data.</text>
</comment>
<dbReference type="AlphaFoldDB" id="A0A2S5T737"/>
<sequence>MGWRHHRRTPRLPAIQRETRTSRVAVRAEVAAVIDVDALLAPVSEASACGEDLEYDADFMALEQAARGKAEQQFGDTVVAGEEPDWPDVVERAVRLLGRTKDLRVATYLARGLARTAGPAGLGQGLKLLHGLCETYWDELHPQLDPEDNFDPVMRMNAVAPLAHPEAGLKELRDAVFLRSRGGSYAVKHVEYALSLIEPPAGQSVPSEAELLAAMRDASASDAGFAEGIREALRQANALQDWLNEKVGSAQAVDLRPLRTILNAVVKLVDQVAAEAGEAVAGAEGEAVDGAASEAPVCAVVVGELRSREDVVRSLDRMIEFLERTEPTNPVPLLLRRAQRLMAMSFLEIIEDMTPDSVSTVRQLAGIRE</sequence>
<name>A0A2S5T737_9BURK</name>
<accession>A0A2S5T737</accession>
<keyword evidence="3" id="KW-1185">Reference proteome</keyword>
<gene>
    <name evidence="2" type="primary">tssA</name>
    <name evidence="2" type="ORF">C1702_04480</name>
</gene>
<protein>
    <submittedName>
        <fullName evidence="2">Type VI secretion system protein TssA</fullName>
    </submittedName>
</protein>
<dbReference type="Proteomes" id="UP000239406">
    <property type="component" value="Unassembled WGS sequence"/>
</dbReference>
<organism evidence="2 3">
    <name type="scientific">Caldimonas thermodepolymerans</name>
    <dbReference type="NCBI Taxonomy" id="215580"/>
    <lineage>
        <taxon>Bacteria</taxon>
        <taxon>Pseudomonadati</taxon>
        <taxon>Pseudomonadota</taxon>
        <taxon>Betaproteobacteria</taxon>
        <taxon>Burkholderiales</taxon>
        <taxon>Sphaerotilaceae</taxon>
        <taxon>Caldimonas</taxon>
    </lineage>
</organism>
<proteinExistence type="predicted"/>
<dbReference type="InterPro" id="IPR010657">
    <property type="entry name" value="ImpA_N"/>
</dbReference>
<dbReference type="Pfam" id="PF06812">
    <property type="entry name" value="ImpA_N"/>
    <property type="match status" value="1"/>
</dbReference>
<dbReference type="OrthoDB" id="9771118at2"/>
<dbReference type="PANTHER" id="PTHR37951:SF1">
    <property type="entry name" value="TYPE VI SECRETION SYSTEM COMPONENT TSSA1"/>
    <property type="match status" value="1"/>
</dbReference>
<evidence type="ECO:0000313" key="2">
    <source>
        <dbReference type="EMBL" id="PPE70800.1"/>
    </source>
</evidence>
<dbReference type="PANTHER" id="PTHR37951">
    <property type="entry name" value="CYTOPLASMIC PROTEIN-RELATED"/>
    <property type="match status" value="1"/>
</dbReference>
<feature type="domain" description="ImpA N-terminal" evidence="1">
    <location>
        <begin position="40"/>
        <end position="163"/>
    </location>
</feature>
<dbReference type="EMBL" id="PSNY01000004">
    <property type="protein sequence ID" value="PPE70800.1"/>
    <property type="molecule type" value="Genomic_DNA"/>
</dbReference>
<evidence type="ECO:0000313" key="3">
    <source>
        <dbReference type="Proteomes" id="UP000239406"/>
    </source>
</evidence>
<evidence type="ECO:0000259" key="1">
    <source>
        <dbReference type="Pfam" id="PF06812"/>
    </source>
</evidence>
<reference evidence="2 3" key="1">
    <citation type="submission" date="2018-02" db="EMBL/GenBank/DDBJ databases">
        <title>Reclassifiation of [Polyangium] brachysporum DSM 7029 as Guopingzhaonella breviflexa gen. nov., sp. nov., a member of the family Comamonadaceae.</title>
        <authorList>
            <person name="Tang B."/>
        </authorList>
    </citation>
    <scope>NUCLEOTIDE SEQUENCE [LARGE SCALE GENOMIC DNA]</scope>
    <source>
        <strain evidence="2 3">DSM 15344</strain>
    </source>
</reference>
<dbReference type="InterPro" id="IPR017740">
    <property type="entry name" value="TssA-like"/>
</dbReference>
<dbReference type="NCBIfam" id="TIGR03363">
    <property type="entry name" value="VI_chp_8"/>
    <property type="match status" value="1"/>
</dbReference>